<gene>
    <name evidence="2" type="ORF">HF966_03590</name>
</gene>
<evidence type="ECO:0000259" key="1">
    <source>
        <dbReference type="Pfam" id="PF00535"/>
    </source>
</evidence>
<evidence type="ECO:0000313" key="2">
    <source>
        <dbReference type="EMBL" id="NKZ18257.1"/>
    </source>
</evidence>
<dbReference type="PANTHER" id="PTHR22916">
    <property type="entry name" value="GLYCOSYLTRANSFERASE"/>
    <property type="match status" value="1"/>
</dbReference>
<dbReference type="RefSeq" id="WP_168676336.1">
    <property type="nucleotide sequence ID" value="NZ_BPKV01000004.1"/>
</dbReference>
<name>A0A846Z954_9LACO</name>
<protein>
    <submittedName>
        <fullName evidence="2">Glycosyltransferase</fullName>
    </submittedName>
</protein>
<dbReference type="Pfam" id="PF00535">
    <property type="entry name" value="Glycos_transf_2"/>
    <property type="match status" value="1"/>
</dbReference>
<dbReference type="EMBL" id="JAAXPO010000003">
    <property type="protein sequence ID" value="NKZ18257.1"/>
    <property type="molecule type" value="Genomic_DNA"/>
</dbReference>
<dbReference type="AlphaFoldDB" id="A0A846Z954"/>
<dbReference type="InterPro" id="IPR029044">
    <property type="entry name" value="Nucleotide-diphossugar_trans"/>
</dbReference>
<keyword evidence="2" id="KW-0808">Transferase</keyword>
<dbReference type="PANTHER" id="PTHR22916:SF69">
    <property type="entry name" value="BIFUNCTIONAL GLYCOSYLTRANSFERASE PGTA"/>
    <property type="match status" value="1"/>
</dbReference>
<dbReference type="Gene3D" id="3.90.550.10">
    <property type="entry name" value="Spore Coat Polysaccharide Biosynthesis Protein SpsA, Chain A"/>
    <property type="match status" value="1"/>
</dbReference>
<dbReference type="Proteomes" id="UP000590460">
    <property type="component" value="Unassembled WGS sequence"/>
</dbReference>
<dbReference type="InterPro" id="IPR001173">
    <property type="entry name" value="Glyco_trans_2-like"/>
</dbReference>
<dbReference type="GO" id="GO:0008417">
    <property type="term" value="F:fucosyltransferase activity"/>
    <property type="evidence" value="ECO:0007669"/>
    <property type="project" value="TreeGrafter"/>
</dbReference>
<feature type="domain" description="Glycosyltransferase 2-like" evidence="1">
    <location>
        <begin position="5"/>
        <end position="148"/>
    </location>
</feature>
<accession>A0A846Z954</accession>
<reference evidence="2 3" key="1">
    <citation type="submission" date="2020-04" db="EMBL/GenBank/DDBJ databases">
        <title>MicrobeNet Type strains.</title>
        <authorList>
            <person name="Nicholson A.C."/>
        </authorList>
    </citation>
    <scope>NUCLEOTIDE SEQUENCE [LARGE SCALE GENOMIC DNA]</scope>
    <source>
        <strain evidence="2 3">CCUG 54536</strain>
    </source>
</reference>
<comment type="caution">
    <text evidence="2">The sequence shown here is derived from an EMBL/GenBank/DDBJ whole genome shotgun (WGS) entry which is preliminary data.</text>
</comment>
<dbReference type="SUPFAM" id="SSF53448">
    <property type="entry name" value="Nucleotide-diphospho-sugar transferases"/>
    <property type="match status" value="1"/>
</dbReference>
<evidence type="ECO:0000313" key="3">
    <source>
        <dbReference type="Proteomes" id="UP000590460"/>
    </source>
</evidence>
<organism evidence="2 3">
    <name type="scientific">Leuconostoc holzapfelii</name>
    <dbReference type="NCBI Taxonomy" id="434464"/>
    <lineage>
        <taxon>Bacteria</taxon>
        <taxon>Bacillati</taxon>
        <taxon>Bacillota</taxon>
        <taxon>Bacilli</taxon>
        <taxon>Lactobacillales</taxon>
        <taxon>Lactobacillaceae</taxon>
        <taxon>Leuconostoc</taxon>
    </lineage>
</organism>
<sequence>MKKVSILLPIYNEKISWIKESINSILNQTYNNFELLLILDNPKNTQIVDFLTEFKKNKNVLLIINEKNLGIVGSLNKGIQLANGEFIARMDADDIAFSDRFQRELAFLEKHDLDIVTSTVEDIDENGDFIISRKQRDLIGDNFENEIRFRYLGAHPTWFGKKEAFRKIGGYREVNNAEDLDFLLRGLESGLKIGLLGKPTLNYRIRSSSITLNNQLEMFLNSESIRKLYKRGQLSNSSVSMVMEESSKITEKDKMNYKKISKIRKEALYLAVDKNPLVIYKTMYFISQAMFDRYARKLLISDLKRVIRRREE</sequence>
<proteinExistence type="predicted"/>